<protein>
    <submittedName>
        <fullName evidence="2">RNase P protein component</fullName>
    </submittedName>
</protein>
<keyword evidence="1" id="KW-0812">Transmembrane</keyword>
<accession>A0ABV2I713</accession>
<keyword evidence="3" id="KW-1185">Reference proteome</keyword>
<dbReference type="EMBL" id="JBEPLY010000002">
    <property type="protein sequence ID" value="MET3598716.1"/>
    <property type="molecule type" value="Genomic_DNA"/>
</dbReference>
<reference evidence="2 3" key="1">
    <citation type="submission" date="2024-06" db="EMBL/GenBank/DDBJ databases">
        <title>Genomic Encyclopedia of Type Strains, Phase IV (KMG-IV): sequencing the most valuable type-strain genomes for metagenomic binning, comparative biology and taxonomic classification.</title>
        <authorList>
            <person name="Goeker M."/>
        </authorList>
    </citation>
    <scope>NUCLEOTIDE SEQUENCE [LARGE SCALE GENOMIC DNA]</scope>
    <source>
        <strain evidence="2 3">DSM 28102</strain>
    </source>
</reference>
<evidence type="ECO:0000313" key="2">
    <source>
        <dbReference type="EMBL" id="MET3598716.1"/>
    </source>
</evidence>
<evidence type="ECO:0000313" key="3">
    <source>
        <dbReference type="Proteomes" id="UP001549164"/>
    </source>
</evidence>
<keyword evidence="1" id="KW-1133">Transmembrane helix</keyword>
<dbReference type="Proteomes" id="UP001549164">
    <property type="component" value="Unassembled WGS sequence"/>
</dbReference>
<name>A0ABV2I713_9HYPH</name>
<dbReference type="RefSeq" id="WP_354433077.1">
    <property type="nucleotide sequence ID" value="NZ_JBEPLY010000002.1"/>
</dbReference>
<gene>
    <name evidence="2" type="ORF">ABID12_000643</name>
</gene>
<sequence length="340" mass="36939">MIESNPQLCRKAINDSVSKIQKSRYFANSPILKKFLKYIVDEVLDGRADRIKSYSIGIEVFNRPSDFDAAGDAIVRNTARRLRAALAAYYDNEGSDDTVVIAVPKGCYVPEFSVCDEPSVAPAVALESESPADVSPADSITAFAVRRNWRQTGYYLALAVLLLGTAFGASAFVMAHQGPETATNIIMIVEKTDIRDDRYKRLAAAVDARLAPALARNDIVTLVTSDIAAPRGPATVTLQGMIVPGDDAPPKLMWRLYDHLTGALIAASGYNFPSSTPTGRQIDSATRTLAFQILGENGVLTRQLSGIAGAQKTRSSCLLRSRTLYWIYDEDPGYQLIAVP</sequence>
<feature type="transmembrane region" description="Helical" evidence="1">
    <location>
        <begin position="154"/>
        <end position="175"/>
    </location>
</feature>
<organism evidence="2 3">
    <name type="scientific">Martelella mangrovi</name>
    <dbReference type="NCBI Taxonomy" id="1397477"/>
    <lineage>
        <taxon>Bacteria</taxon>
        <taxon>Pseudomonadati</taxon>
        <taxon>Pseudomonadota</taxon>
        <taxon>Alphaproteobacteria</taxon>
        <taxon>Hyphomicrobiales</taxon>
        <taxon>Aurantimonadaceae</taxon>
        <taxon>Martelella</taxon>
    </lineage>
</organism>
<comment type="caution">
    <text evidence="2">The sequence shown here is derived from an EMBL/GenBank/DDBJ whole genome shotgun (WGS) entry which is preliminary data.</text>
</comment>
<evidence type="ECO:0000256" key="1">
    <source>
        <dbReference type="SAM" id="Phobius"/>
    </source>
</evidence>
<proteinExistence type="predicted"/>
<keyword evidence="1" id="KW-0472">Membrane</keyword>